<evidence type="ECO:0000256" key="5">
    <source>
        <dbReference type="ARBA" id="ARBA00022989"/>
    </source>
</evidence>
<keyword evidence="5 7" id="KW-1133">Transmembrane helix</keyword>
<dbReference type="InterPro" id="IPR048454">
    <property type="entry name" value="YetF_N"/>
</dbReference>
<evidence type="ECO:0000259" key="9">
    <source>
        <dbReference type="Pfam" id="PF20730"/>
    </source>
</evidence>
<evidence type="ECO:0000256" key="2">
    <source>
        <dbReference type="ARBA" id="ARBA00006448"/>
    </source>
</evidence>
<dbReference type="Pfam" id="PF20730">
    <property type="entry name" value="YetF_N"/>
    <property type="match status" value="1"/>
</dbReference>
<evidence type="ECO:0000256" key="4">
    <source>
        <dbReference type="ARBA" id="ARBA00022692"/>
    </source>
</evidence>
<dbReference type="InterPro" id="IPR023090">
    <property type="entry name" value="UPF0702_alpha/beta_dom_sf"/>
</dbReference>
<dbReference type="RefSeq" id="WP_029566513.1">
    <property type="nucleotide sequence ID" value="NZ_JNVC02000013.1"/>
</dbReference>
<dbReference type="EMBL" id="JNVC02000013">
    <property type="protein sequence ID" value="KEZ48934.1"/>
    <property type="molecule type" value="Genomic_DNA"/>
</dbReference>
<dbReference type="PANTHER" id="PTHR34582:SF7">
    <property type="entry name" value="UPF0702 TRANSMEMBRANE PROTEIN YDFS"/>
    <property type="match status" value="1"/>
</dbReference>
<evidence type="ECO:0000256" key="3">
    <source>
        <dbReference type="ARBA" id="ARBA00022475"/>
    </source>
</evidence>
<feature type="transmembrane region" description="Helical" evidence="7">
    <location>
        <begin position="38"/>
        <end position="57"/>
    </location>
</feature>
<reference evidence="10 11" key="1">
    <citation type="journal article" date="2005" name="Int. J. Syst. Evol. Microbiol.">
        <title>Bacillus cibi sp. nov., isolated from jeotgal, a traditional Korean fermented seafood.</title>
        <authorList>
            <person name="Yoon J.H."/>
            <person name="Lee C.H."/>
            <person name="Oh T.K."/>
        </authorList>
    </citation>
    <scope>NUCLEOTIDE SEQUENCE [LARGE SCALE GENOMIC DNA]</scope>
    <source>
        <strain evidence="10 11">DSM 16189</strain>
    </source>
</reference>
<keyword evidence="11" id="KW-1185">Reference proteome</keyword>
<name>A0A084GNM2_METID</name>
<dbReference type="PANTHER" id="PTHR34582">
    <property type="entry name" value="UPF0702 TRANSMEMBRANE PROTEIN YCAP"/>
    <property type="match status" value="1"/>
</dbReference>
<comment type="subcellular location">
    <subcellularLocation>
        <location evidence="1">Cell membrane</location>
        <topology evidence="1">Multi-pass membrane protein</topology>
    </subcellularLocation>
</comment>
<dbReference type="OrthoDB" id="9778331at2"/>
<feature type="domain" description="YetF C-terminal" evidence="8">
    <location>
        <begin position="82"/>
        <end position="212"/>
    </location>
</feature>
<protein>
    <submittedName>
        <fullName evidence="10">Membrane protein</fullName>
    </submittedName>
</protein>
<dbReference type="STRING" id="246786.GS18_0216080"/>
<keyword evidence="4 7" id="KW-0812">Transmembrane</keyword>
<keyword evidence="6 7" id="KW-0472">Membrane</keyword>
<gene>
    <name evidence="10" type="ORF">GS18_0216080</name>
</gene>
<keyword evidence="3" id="KW-1003">Cell membrane</keyword>
<organism evidence="10 11">
    <name type="scientific">Metabacillus indicus</name>
    <name type="common">Bacillus indicus</name>
    <dbReference type="NCBI Taxonomy" id="246786"/>
    <lineage>
        <taxon>Bacteria</taxon>
        <taxon>Bacillati</taxon>
        <taxon>Bacillota</taxon>
        <taxon>Bacilli</taxon>
        <taxon>Bacillales</taxon>
        <taxon>Bacillaceae</taxon>
        <taxon>Metabacillus</taxon>
    </lineage>
</organism>
<evidence type="ECO:0000313" key="10">
    <source>
        <dbReference type="EMBL" id="KEZ48934.1"/>
    </source>
</evidence>
<dbReference type="AlphaFoldDB" id="A0A084GNM2"/>
<comment type="caution">
    <text evidence="10">The sequence shown here is derived from an EMBL/GenBank/DDBJ whole genome shotgun (WGS) entry which is preliminary data.</text>
</comment>
<dbReference type="Pfam" id="PF04239">
    <property type="entry name" value="DUF421"/>
    <property type="match status" value="1"/>
</dbReference>
<dbReference type="InterPro" id="IPR007353">
    <property type="entry name" value="DUF421"/>
</dbReference>
<dbReference type="Proteomes" id="UP000028549">
    <property type="component" value="Unassembled WGS sequence"/>
</dbReference>
<sequence length="236" mass="26811">MPEHVEVILRSFLAFGLLLIGARVLGKRTISQMTIFDFIASISMGAIAANLAFNTSIEAHNIVLAYCMFVMIIFFIAVFSLKSRKSRKFFAGDPTVVIQNGKILELNMKKMRYTLDYLNQQLREKDVFNIQEVLYAILEINGTLTVLKKPQYRYVTRKDLQLPSEKEARPPIEIIMDGEVMAENLKENGLTEGWLDGELSKRGLSREGVMYAVLAPNGSLYIDTSEDHILHPFDKE</sequence>
<feature type="domain" description="YetF-like N-terminal transmembrane" evidence="9">
    <location>
        <begin position="6"/>
        <end position="77"/>
    </location>
</feature>
<evidence type="ECO:0000256" key="6">
    <source>
        <dbReference type="ARBA" id="ARBA00023136"/>
    </source>
</evidence>
<evidence type="ECO:0000256" key="1">
    <source>
        <dbReference type="ARBA" id="ARBA00004651"/>
    </source>
</evidence>
<feature type="transmembrane region" description="Helical" evidence="7">
    <location>
        <begin position="7"/>
        <end position="26"/>
    </location>
</feature>
<comment type="similarity">
    <text evidence="2">Belongs to the UPF0702 family.</text>
</comment>
<evidence type="ECO:0000256" key="7">
    <source>
        <dbReference type="SAM" id="Phobius"/>
    </source>
</evidence>
<proteinExistence type="inferred from homology"/>
<dbReference type="Gene3D" id="3.30.240.20">
    <property type="entry name" value="bsu07140 like domains"/>
    <property type="match status" value="2"/>
</dbReference>
<evidence type="ECO:0000313" key="11">
    <source>
        <dbReference type="Proteomes" id="UP000028549"/>
    </source>
</evidence>
<feature type="transmembrane region" description="Helical" evidence="7">
    <location>
        <begin position="63"/>
        <end position="81"/>
    </location>
</feature>
<dbReference type="GO" id="GO:0005886">
    <property type="term" value="C:plasma membrane"/>
    <property type="evidence" value="ECO:0007669"/>
    <property type="project" value="UniProtKB-SubCell"/>
</dbReference>
<evidence type="ECO:0000259" key="8">
    <source>
        <dbReference type="Pfam" id="PF04239"/>
    </source>
</evidence>
<accession>A0A084GNM2</accession>